<keyword evidence="3" id="KW-1185">Reference proteome</keyword>
<evidence type="ECO:0000313" key="2">
    <source>
        <dbReference type="EMBL" id="TNN49624.1"/>
    </source>
</evidence>
<proteinExistence type="predicted"/>
<comment type="caution">
    <text evidence="2">The sequence shown here is derived from an EMBL/GenBank/DDBJ whole genome shotgun (WGS) entry which is preliminary data.</text>
</comment>
<feature type="region of interest" description="Disordered" evidence="1">
    <location>
        <begin position="85"/>
        <end position="112"/>
    </location>
</feature>
<sequence>MQLTCSQRMRDGVQMFAGGGWGGRKAGVYNEPVEQEYQFMKREERGSSSSSSSPLLCIAAALAFNVTGGKCSNLWGALRGLRRRREEKEYEEGEERRGEERRGGLTHREKTG</sequence>
<dbReference type="Proteomes" id="UP000314294">
    <property type="component" value="Unassembled WGS sequence"/>
</dbReference>
<dbReference type="EMBL" id="SRLO01000648">
    <property type="protein sequence ID" value="TNN49624.1"/>
    <property type="molecule type" value="Genomic_DNA"/>
</dbReference>
<reference evidence="2 3" key="1">
    <citation type="submission" date="2019-03" db="EMBL/GenBank/DDBJ databases">
        <title>First draft genome of Liparis tanakae, snailfish: a comprehensive survey of snailfish specific genes.</title>
        <authorList>
            <person name="Kim W."/>
            <person name="Song I."/>
            <person name="Jeong J.-H."/>
            <person name="Kim D."/>
            <person name="Kim S."/>
            <person name="Ryu S."/>
            <person name="Song J.Y."/>
            <person name="Lee S.K."/>
        </authorList>
    </citation>
    <scope>NUCLEOTIDE SEQUENCE [LARGE SCALE GENOMIC DNA]</scope>
    <source>
        <tissue evidence="2">Muscle</tissue>
    </source>
</reference>
<dbReference type="AlphaFoldDB" id="A0A4Z2G9V7"/>
<organism evidence="2 3">
    <name type="scientific">Liparis tanakae</name>
    <name type="common">Tanaka's snailfish</name>
    <dbReference type="NCBI Taxonomy" id="230148"/>
    <lineage>
        <taxon>Eukaryota</taxon>
        <taxon>Metazoa</taxon>
        <taxon>Chordata</taxon>
        <taxon>Craniata</taxon>
        <taxon>Vertebrata</taxon>
        <taxon>Euteleostomi</taxon>
        <taxon>Actinopterygii</taxon>
        <taxon>Neopterygii</taxon>
        <taxon>Teleostei</taxon>
        <taxon>Neoteleostei</taxon>
        <taxon>Acanthomorphata</taxon>
        <taxon>Eupercaria</taxon>
        <taxon>Perciformes</taxon>
        <taxon>Cottioidei</taxon>
        <taxon>Cottales</taxon>
        <taxon>Liparidae</taxon>
        <taxon>Liparis</taxon>
    </lineage>
</organism>
<name>A0A4Z2G9V7_9TELE</name>
<gene>
    <name evidence="2" type="ORF">EYF80_040182</name>
</gene>
<evidence type="ECO:0000256" key="1">
    <source>
        <dbReference type="SAM" id="MobiDB-lite"/>
    </source>
</evidence>
<protein>
    <submittedName>
        <fullName evidence="2">Uncharacterized protein</fullName>
    </submittedName>
</protein>
<evidence type="ECO:0000313" key="3">
    <source>
        <dbReference type="Proteomes" id="UP000314294"/>
    </source>
</evidence>
<accession>A0A4Z2G9V7</accession>